<dbReference type="Proteomes" id="UP000250266">
    <property type="component" value="Unassembled WGS sequence"/>
</dbReference>
<keyword evidence="1" id="KW-0812">Transmembrane</keyword>
<organism evidence="2 3">
    <name type="scientific">Lepidopterella palustris CBS 459.81</name>
    <dbReference type="NCBI Taxonomy" id="1314670"/>
    <lineage>
        <taxon>Eukaryota</taxon>
        <taxon>Fungi</taxon>
        <taxon>Dikarya</taxon>
        <taxon>Ascomycota</taxon>
        <taxon>Pezizomycotina</taxon>
        <taxon>Dothideomycetes</taxon>
        <taxon>Pleosporomycetidae</taxon>
        <taxon>Mytilinidiales</taxon>
        <taxon>Argynnaceae</taxon>
        <taxon>Lepidopterella</taxon>
    </lineage>
</organism>
<sequence>MARCDFPLGARITSCSPGPFRNIMGFTRYWSKPGLGDDAFELLFYLSNNFFFFWFFLIAYCWVFFYLFFDDRAAWAGGRHRITVRCQRQPRFHFDGIKNN</sequence>
<proteinExistence type="predicted"/>
<dbReference type="EMBL" id="KV744834">
    <property type="protein sequence ID" value="OCK84565.1"/>
    <property type="molecule type" value="Genomic_DNA"/>
</dbReference>
<evidence type="ECO:0000313" key="3">
    <source>
        <dbReference type="Proteomes" id="UP000250266"/>
    </source>
</evidence>
<accession>A0A8E2EIE7</accession>
<keyword evidence="1" id="KW-1133">Transmembrane helix</keyword>
<evidence type="ECO:0000313" key="2">
    <source>
        <dbReference type="EMBL" id="OCK84565.1"/>
    </source>
</evidence>
<dbReference type="AlphaFoldDB" id="A0A8E2EIE7"/>
<reference evidence="2 3" key="1">
    <citation type="journal article" date="2016" name="Nat. Commun.">
        <title>Ectomycorrhizal ecology is imprinted in the genome of the dominant symbiotic fungus Cenococcum geophilum.</title>
        <authorList>
            <consortium name="DOE Joint Genome Institute"/>
            <person name="Peter M."/>
            <person name="Kohler A."/>
            <person name="Ohm R.A."/>
            <person name="Kuo A."/>
            <person name="Krutzmann J."/>
            <person name="Morin E."/>
            <person name="Arend M."/>
            <person name="Barry K.W."/>
            <person name="Binder M."/>
            <person name="Choi C."/>
            <person name="Clum A."/>
            <person name="Copeland A."/>
            <person name="Grisel N."/>
            <person name="Haridas S."/>
            <person name="Kipfer T."/>
            <person name="LaButti K."/>
            <person name="Lindquist E."/>
            <person name="Lipzen A."/>
            <person name="Maire R."/>
            <person name="Meier B."/>
            <person name="Mihaltcheva S."/>
            <person name="Molinier V."/>
            <person name="Murat C."/>
            <person name="Poggeler S."/>
            <person name="Quandt C.A."/>
            <person name="Sperisen C."/>
            <person name="Tritt A."/>
            <person name="Tisserant E."/>
            <person name="Crous P.W."/>
            <person name="Henrissat B."/>
            <person name="Nehls U."/>
            <person name="Egli S."/>
            <person name="Spatafora J.W."/>
            <person name="Grigoriev I.V."/>
            <person name="Martin F.M."/>
        </authorList>
    </citation>
    <scope>NUCLEOTIDE SEQUENCE [LARGE SCALE GENOMIC DNA]</scope>
    <source>
        <strain evidence="2 3">CBS 459.81</strain>
    </source>
</reference>
<evidence type="ECO:0000256" key="1">
    <source>
        <dbReference type="SAM" id="Phobius"/>
    </source>
</evidence>
<gene>
    <name evidence="2" type="ORF">K432DRAFT_111913</name>
</gene>
<feature type="transmembrane region" description="Helical" evidence="1">
    <location>
        <begin position="50"/>
        <end position="69"/>
    </location>
</feature>
<name>A0A8E2EIE7_9PEZI</name>
<keyword evidence="3" id="KW-1185">Reference proteome</keyword>
<protein>
    <submittedName>
        <fullName evidence="2">Uncharacterized protein</fullName>
    </submittedName>
</protein>
<keyword evidence="1" id="KW-0472">Membrane</keyword>